<dbReference type="AlphaFoldDB" id="A0A7L3EQW6"/>
<evidence type="ECO:0000313" key="10">
    <source>
        <dbReference type="EMBL" id="NXT70578.1"/>
    </source>
</evidence>
<dbReference type="GO" id="GO:0005634">
    <property type="term" value="C:nucleus"/>
    <property type="evidence" value="ECO:0007669"/>
    <property type="project" value="UniProtKB-SubCell"/>
</dbReference>
<evidence type="ECO:0000256" key="7">
    <source>
        <dbReference type="PROSITE-ProRule" id="PRU00042"/>
    </source>
</evidence>
<evidence type="ECO:0000256" key="8">
    <source>
        <dbReference type="SAM" id="MobiDB-lite"/>
    </source>
</evidence>
<dbReference type="EMBL" id="VZTR01028462">
    <property type="protein sequence ID" value="NXT70578.1"/>
    <property type="molecule type" value="Genomic_DNA"/>
</dbReference>
<dbReference type="Pfam" id="PF00096">
    <property type="entry name" value="zf-C2H2"/>
    <property type="match status" value="2"/>
</dbReference>
<name>A0A7L3EQW6_9PASS</name>
<dbReference type="PROSITE" id="PS00028">
    <property type="entry name" value="ZINC_FINGER_C2H2_1"/>
    <property type="match status" value="2"/>
</dbReference>
<evidence type="ECO:0000256" key="4">
    <source>
        <dbReference type="ARBA" id="ARBA00022771"/>
    </source>
</evidence>
<dbReference type="GO" id="GO:0008270">
    <property type="term" value="F:zinc ion binding"/>
    <property type="evidence" value="ECO:0007669"/>
    <property type="project" value="UniProtKB-KW"/>
</dbReference>
<accession>A0A7L3EQW6</accession>
<organism evidence="10 11">
    <name type="scientific">Chaetops frenatus</name>
    <name type="common">Rufous rock-jumper</name>
    <dbReference type="NCBI Taxonomy" id="221966"/>
    <lineage>
        <taxon>Eukaryota</taxon>
        <taxon>Metazoa</taxon>
        <taxon>Chordata</taxon>
        <taxon>Craniata</taxon>
        <taxon>Vertebrata</taxon>
        <taxon>Euteleostomi</taxon>
        <taxon>Archelosauria</taxon>
        <taxon>Archosauria</taxon>
        <taxon>Dinosauria</taxon>
        <taxon>Saurischia</taxon>
        <taxon>Theropoda</taxon>
        <taxon>Coelurosauria</taxon>
        <taxon>Aves</taxon>
        <taxon>Neognathae</taxon>
        <taxon>Neoaves</taxon>
        <taxon>Telluraves</taxon>
        <taxon>Australaves</taxon>
        <taxon>Passeriformes</taxon>
        <taxon>Picathartidae</taxon>
        <taxon>Chaetops</taxon>
    </lineage>
</organism>
<protein>
    <submittedName>
        <fullName evidence="10">ZN256 protein</fullName>
    </submittedName>
</protein>
<keyword evidence="2" id="KW-0479">Metal-binding</keyword>
<keyword evidence="4 7" id="KW-0863">Zinc-finger</keyword>
<evidence type="ECO:0000313" key="11">
    <source>
        <dbReference type="Proteomes" id="UP000563107"/>
    </source>
</evidence>
<dbReference type="Proteomes" id="UP000563107">
    <property type="component" value="Unassembled WGS sequence"/>
</dbReference>
<evidence type="ECO:0000256" key="1">
    <source>
        <dbReference type="ARBA" id="ARBA00004123"/>
    </source>
</evidence>
<dbReference type="InterPro" id="IPR013087">
    <property type="entry name" value="Znf_C2H2_type"/>
</dbReference>
<feature type="non-terminal residue" evidence="10">
    <location>
        <position position="1"/>
    </location>
</feature>
<comment type="caution">
    <text evidence="10">The sequence shown here is derived from an EMBL/GenBank/DDBJ whole genome shotgun (WGS) entry which is preliminary data.</text>
</comment>
<evidence type="ECO:0000256" key="3">
    <source>
        <dbReference type="ARBA" id="ARBA00022737"/>
    </source>
</evidence>
<proteinExistence type="predicted"/>
<feature type="region of interest" description="Disordered" evidence="8">
    <location>
        <begin position="1"/>
        <end position="22"/>
    </location>
</feature>
<dbReference type="PANTHER" id="PTHR23226:SF366">
    <property type="entry name" value="ZINC FINGER PROTEIN ZFP2"/>
    <property type="match status" value="1"/>
</dbReference>
<keyword evidence="3" id="KW-0677">Repeat</keyword>
<feature type="non-terminal residue" evidence="10">
    <location>
        <position position="82"/>
    </location>
</feature>
<keyword evidence="6" id="KW-0539">Nucleus</keyword>
<evidence type="ECO:0000256" key="6">
    <source>
        <dbReference type="ARBA" id="ARBA00023242"/>
    </source>
</evidence>
<dbReference type="PANTHER" id="PTHR23226">
    <property type="entry name" value="ZINC FINGER AND SCAN DOMAIN-CONTAINING"/>
    <property type="match status" value="1"/>
</dbReference>
<feature type="compositionally biased region" description="Low complexity" evidence="8">
    <location>
        <begin position="1"/>
        <end position="19"/>
    </location>
</feature>
<dbReference type="SUPFAM" id="SSF57667">
    <property type="entry name" value="beta-beta-alpha zinc fingers"/>
    <property type="match status" value="1"/>
</dbReference>
<keyword evidence="11" id="KW-1185">Reference proteome</keyword>
<dbReference type="PROSITE" id="PS50157">
    <property type="entry name" value="ZINC_FINGER_C2H2_2"/>
    <property type="match status" value="2"/>
</dbReference>
<dbReference type="InterPro" id="IPR036236">
    <property type="entry name" value="Znf_C2H2_sf"/>
</dbReference>
<evidence type="ECO:0000259" key="9">
    <source>
        <dbReference type="PROSITE" id="PS50157"/>
    </source>
</evidence>
<feature type="domain" description="C2H2-type" evidence="9">
    <location>
        <begin position="32"/>
        <end position="59"/>
    </location>
</feature>
<gene>
    <name evidence="10" type="primary">Znf256</name>
    <name evidence="10" type="ORF">CHAFRE_R12736</name>
</gene>
<dbReference type="Gene3D" id="3.30.160.60">
    <property type="entry name" value="Classic Zinc Finger"/>
    <property type="match status" value="2"/>
</dbReference>
<evidence type="ECO:0000256" key="2">
    <source>
        <dbReference type="ARBA" id="ARBA00022723"/>
    </source>
</evidence>
<dbReference type="GO" id="GO:0000981">
    <property type="term" value="F:DNA-binding transcription factor activity, RNA polymerase II-specific"/>
    <property type="evidence" value="ECO:0007669"/>
    <property type="project" value="TreeGrafter"/>
</dbReference>
<feature type="domain" description="C2H2-type" evidence="9">
    <location>
        <begin position="60"/>
        <end position="82"/>
    </location>
</feature>
<dbReference type="FunFam" id="3.30.160.60:FF:000295">
    <property type="entry name" value="zinc finger protein 19"/>
    <property type="match status" value="2"/>
</dbReference>
<evidence type="ECO:0000256" key="5">
    <source>
        <dbReference type="ARBA" id="ARBA00022833"/>
    </source>
</evidence>
<dbReference type="SMART" id="SM00355">
    <property type="entry name" value="ZnF_C2H2"/>
    <property type="match status" value="2"/>
</dbReference>
<keyword evidence="5" id="KW-0862">Zinc</keyword>
<sequence length="82" mass="9312">ERPTLGQEGSQGSGQSLELGVHEQLHTGEKPYNCSKCGKTFSKRFYLICHWRIHTGVRPYECGECGKTFCRMSSLSNHQKIH</sequence>
<comment type="subcellular location">
    <subcellularLocation>
        <location evidence="1">Nucleus</location>
    </subcellularLocation>
</comment>
<dbReference type="GO" id="GO:0000978">
    <property type="term" value="F:RNA polymerase II cis-regulatory region sequence-specific DNA binding"/>
    <property type="evidence" value="ECO:0007669"/>
    <property type="project" value="TreeGrafter"/>
</dbReference>
<reference evidence="10 11" key="1">
    <citation type="submission" date="2019-09" db="EMBL/GenBank/DDBJ databases">
        <title>Bird 10,000 Genomes (B10K) Project - Family phase.</title>
        <authorList>
            <person name="Zhang G."/>
        </authorList>
    </citation>
    <scope>NUCLEOTIDE SEQUENCE [LARGE SCALE GENOMIC DNA]</scope>
    <source>
        <strain evidence="10">B10K-DU-012-41</strain>
    </source>
</reference>